<keyword evidence="1" id="KW-0175">Coiled coil</keyword>
<comment type="caution">
    <text evidence="2">The sequence shown here is derived from an EMBL/GenBank/DDBJ whole genome shotgun (WGS) entry which is preliminary data.</text>
</comment>
<organism evidence="2 3">
    <name type="scientific">Brassica cretica</name>
    <name type="common">Mustard</name>
    <dbReference type="NCBI Taxonomy" id="69181"/>
    <lineage>
        <taxon>Eukaryota</taxon>
        <taxon>Viridiplantae</taxon>
        <taxon>Streptophyta</taxon>
        <taxon>Embryophyta</taxon>
        <taxon>Tracheophyta</taxon>
        <taxon>Spermatophyta</taxon>
        <taxon>Magnoliopsida</taxon>
        <taxon>eudicotyledons</taxon>
        <taxon>Gunneridae</taxon>
        <taxon>Pentapetalae</taxon>
        <taxon>rosids</taxon>
        <taxon>malvids</taxon>
        <taxon>Brassicales</taxon>
        <taxon>Brassicaceae</taxon>
        <taxon>Brassiceae</taxon>
        <taxon>Brassica</taxon>
    </lineage>
</organism>
<proteinExistence type="predicted"/>
<name>A0A8S9MUA2_BRACR</name>
<accession>A0A8S9MUA2</accession>
<evidence type="ECO:0000313" key="3">
    <source>
        <dbReference type="Proteomes" id="UP000712281"/>
    </source>
</evidence>
<dbReference type="EMBL" id="QGKW02000007">
    <property type="protein sequence ID" value="KAF2620633.1"/>
    <property type="molecule type" value="Genomic_DNA"/>
</dbReference>
<feature type="coiled-coil region" evidence="1">
    <location>
        <begin position="317"/>
        <end position="344"/>
    </location>
</feature>
<evidence type="ECO:0000256" key="1">
    <source>
        <dbReference type="SAM" id="Coils"/>
    </source>
</evidence>
<protein>
    <submittedName>
        <fullName evidence="2">Uncharacterized protein</fullName>
    </submittedName>
</protein>
<dbReference type="AlphaFoldDB" id="A0A8S9MUA2"/>
<reference evidence="2" key="1">
    <citation type="submission" date="2019-12" db="EMBL/GenBank/DDBJ databases">
        <title>Genome sequencing and annotation of Brassica cretica.</title>
        <authorList>
            <person name="Studholme D.J."/>
            <person name="Sarris P.F."/>
        </authorList>
    </citation>
    <scope>NUCLEOTIDE SEQUENCE</scope>
    <source>
        <strain evidence="2">PFS-001/15</strain>
        <tissue evidence="2">Leaf</tissue>
    </source>
</reference>
<evidence type="ECO:0000313" key="2">
    <source>
        <dbReference type="EMBL" id="KAF2620633.1"/>
    </source>
</evidence>
<dbReference type="Proteomes" id="UP000712281">
    <property type="component" value="Unassembled WGS sequence"/>
</dbReference>
<sequence>MFRTLPKTTIREENVAYGTRVKVSFSLSSLLSFFAGVKSKDLKRKRSVTFVDVDHHRNYSPQAQTRPSIDAKTSEFASGFLGLSSNQSPLFYSHQSPLFRVLFFWLNTMKKVEIFMISLCSNTALFLVSADPQMCPAESGAKCSGSGDWEGEFFPEIPHITSRKQGDSDGRNRQKFVGIDRFRRISDEPIRRYRFVGKKKIRRNFVRTSDDFLTNTEKRHFDELPMILRCGHTRPEFIGKTIYRRRTFLRQFRQGGFLGIFRRIMGVGIYRRTLVRRNIPTDVGSSVYSDGCWFVGIFRRMLVRRYIPRNRCPSAIYRRCQRQMDSFEKQFVNMEVQAEFMENAMAGSTSLSTPEGDVNHLMQQRPEMGLWDNDNDALRQLPFL</sequence>
<gene>
    <name evidence="2" type="ORF">F2Q68_00038329</name>
</gene>